<sequence length="261" mass="26891">MLSAVRPAYAGDAPFTPSLPSSWAAAAPQQKADSKDATGAPSPEASKHPDSRQGHRDLRARNRLGKSHRKDVEDAATSPAAVAPAGSPGEDTVSPKANDAAAGKRAAVEGSAATLPQVDPGSPLGARRQAEAAQRTALTEDTSEPGGTRTSDTAADRVDTSRWVASAGRKCGNASWYGSGGSHTASGERFASGALTAAHRSLPFGTQLLVTDMETNRSLLVRVNDRGPFTRSRVIDLSRGAARELGFVGRGVIPVCMAIVG</sequence>
<dbReference type="CDD" id="cd22268">
    <property type="entry name" value="DPBB_RlpA-like"/>
    <property type="match status" value="1"/>
</dbReference>
<dbReference type="EMBL" id="VWNA01000001">
    <property type="protein sequence ID" value="MQT11383.1"/>
    <property type="molecule type" value="Genomic_DNA"/>
</dbReference>
<protein>
    <recommendedName>
        <fullName evidence="3">Endolytic peptidoglycan transglycosylase RlpA</fullName>
        <ecNumber evidence="3">4.2.2.-</ecNumber>
    </recommendedName>
</protein>
<gene>
    <name evidence="3" type="primary">rlpA</name>
    <name evidence="7" type="ORF">F0357_01575</name>
</gene>
<dbReference type="InterPro" id="IPR012997">
    <property type="entry name" value="RplA"/>
</dbReference>
<feature type="domain" description="RlpA-like protein double-psi beta-barrel" evidence="6">
    <location>
        <begin position="170"/>
        <end position="256"/>
    </location>
</feature>
<dbReference type="NCBIfam" id="TIGR00413">
    <property type="entry name" value="rlpA"/>
    <property type="match status" value="1"/>
</dbReference>
<dbReference type="SUPFAM" id="SSF50685">
    <property type="entry name" value="Barwin-like endoglucanases"/>
    <property type="match status" value="1"/>
</dbReference>
<reference evidence="7 8" key="1">
    <citation type="submission" date="2019-09" db="EMBL/GenBank/DDBJ databases">
        <title>Segnochrobactrum spirostomi gen. nov., sp. nov., isolated from the ciliate Spirostomum cf. yagiui and description of a novel family, Segnochrobactraceae fam. nov. within the order Rhizobiales of the class Alphaproteobacteria.</title>
        <authorList>
            <person name="Akter S."/>
            <person name="Shazib S.U.A."/>
            <person name="Shin M.K."/>
        </authorList>
    </citation>
    <scope>NUCLEOTIDE SEQUENCE [LARGE SCALE GENOMIC DNA]</scope>
    <source>
        <strain evidence="7 8">Sp-1</strain>
    </source>
</reference>
<dbReference type="PANTHER" id="PTHR34183:SF8">
    <property type="entry name" value="ENDOLYTIC PEPTIDOGLYCAN TRANSGLYCOSYLASE RLPA-RELATED"/>
    <property type="match status" value="1"/>
</dbReference>
<feature type="region of interest" description="Disordered" evidence="5">
    <location>
        <begin position="1"/>
        <end position="160"/>
    </location>
</feature>
<dbReference type="EC" id="4.2.2.-" evidence="3"/>
<feature type="compositionally biased region" description="Basic and acidic residues" evidence="5">
    <location>
        <begin position="45"/>
        <end position="60"/>
    </location>
</feature>
<evidence type="ECO:0000256" key="3">
    <source>
        <dbReference type="HAMAP-Rule" id="MF_02071"/>
    </source>
</evidence>
<evidence type="ECO:0000256" key="4">
    <source>
        <dbReference type="RuleBase" id="RU003495"/>
    </source>
</evidence>
<evidence type="ECO:0000259" key="6">
    <source>
        <dbReference type="Pfam" id="PF03330"/>
    </source>
</evidence>
<feature type="compositionally biased region" description="Low complexity" evidence="5">
    <location>
        <begin position="20"/>
        <end position="31"/>
    </location>
</feature>
<keyword evidence="2 3" id="KW-0961">Cell wall biogenesis/degradation</keyword>
<dbReference type="InterPro" id="IPR036908">
    <property type="entry name" value="RlpA-like_sf"/>
</dbReference>
<dbReference type="GO" id="GO:0000270">
    <property type="term" value="P:peptidoglycan metabolic process"/>
    <property type="evidence" value="ECO:0007669"/>
    <property type="project" value="UniProtKB-UniRule"/>
</dbReference>
<evidence type="ECO:0000256" key="5">
    <source>
        <dbReference type="SAM" id="MobiDB-lite"/>
    </source>
</evidence>
<organism evidence="7 8">
    <name type="scientific">Segnochrobactrum spirostomi</name>
    <dbReference type="NCBI Taxonomy" id="2608987"/>
    <lineage>
        <taxon>Bacteria</taxon>
        <taxon>Pseudomonadati</taxon>
        <taxon>Pseudomonadota</taxon>
        <taxon>Alphaproteobacteria</taxon>
        <taxon>Hyphomicrobiales</taxon>
        <taxon>Segnochrobactraceae</taxon>
        <taxon>Segnochrobactrum</taxon>
    </lineage>
</organism>
<comment type="caution">
    <text evidence="7">The sequence shown here is derived from an EMBL/GenBank/DDBJ whole genome shotgun (WGS) entry which is preliminary data.</text>
</comment>
<feature type="compositionally biased region" description="Low complexity" evidence="5">
    <location>
        <begin position="75"/>
        <end position="89"/>
    </location>
</feature>
<comment type="function">
    <text evidence="3">Lytic transglycosylase with a strong preference for naked glycan strands that lack stem peptides.</text>
</comment>
<dbReference type="GO" id="GO:0008932">
    <property type="term" value="F:lytic endotransglycosylase activity"/>
    <property type="evidence" value="ECO:0007669"/>
    <property type="project" value="UniProtKB-UniRule"/>
</dbReference>
<proteinExistence type="inferred from homology"/>
<dbReference type="Gene3D" id="2.40.40.10">
    <property type="entry name" value="RlpA-like domain"/>
    <property type="match status" value="1"/>
</dbReference>
<dbReference type="Pfam" id="PF03330">
    <property type="entry name" value="DPBB_1"/>
    <property type="match status" value="1"/>
</dbReference>
<evidence type="ECO:0000313" key="7">
    <source>
        <dbReference type="EMBL" id="MQT11383.1"/>
    </source>
</evidence>
<dbReference type="PANTHER" id="PTHR34183">
    <property type="entry name" value="ENDOLYTIC PEPTIDOGLYCAN TRANSGLYCOSYLASE RLPA"/>
    <property type="match status" value="1"/>
</dbReference>
<dbReference type="AlphaFoldDB" id="A0A6A7XYB4"/>
<accession>A0A6A7XYB4</accession>
<keyword evidence="8" id="KW-1185">Reference proteome</keyword>
<dbReference type="HAMAP" id="MF_02071">
    <property type="entry name" value="RlpA"/>
    <property type="match status" value="1"/>
</dbReference>
<name>A0A6A7XYB4_9HYPH</name>
<evidence type="ECO:0000256" key="1">
    <source>
        <dbReference type="ARBA" id="ARBA00023239"/>
    </source>
</evidence>
<feature type="compositionally biased region" description="Low complexity" evidence="5">
    <location>
        <begin position="131"/>
        <end position="140"/>
    </location>
</feature>
<keyword evidence="1 3" id="KW-0456">Lyase</keyword>
<comment type="similarity">
    <text evidence="3 4">Belongs to the RlpA family.</text>
</comment>
<dbReference type="InterPro" id="IPR009009">
    <property type="entry name" value="RlpA-like_DPBB"/>
</dbReference>
<evidence type="ECO:0000313" key="8">
    <source>
        <dbReference type="Proteomes" id="UP000332515"/>
    </source>
</evidence>
<evidence type="ECO:0000256" key="2">
    <source>
        <dbReference type="ARBA" id="ARBA00023316"/>
    </source>
</evidence>
<dbReference type="GO" id="GO:0071555">
    <property type="term" value="P:cell wall organization"/>
    <property type="evidence" value="ECO:0007669"/>
    <property type="project" value="UniProtKB-KW"/>
</dbReference>
<dbReference type="Proteomes" id="UP000332515">
    <property type="component" value="Unassembled WGS sequence"/>
</dbReference>
<dbReference type="InterPro" id="IPR034718">
    <property type="entry name" value="RlpA"/>
</dbReference>